<sequence length="198" mass="22114">MHARDSRGLHLHRAWTCGGLLMSKEGQTLIEHINSVLKDYEEHGGIGWGEDVYRIALAALTQPASPALKLPEVPPNALVALCEQMYDHRSTGVTVAHDVWQDCIEELRIDVPHTAPIESICATGGAEWVKVSDKMPLELSDEHISEVEVIVTDGKKVGTCECRRGYMPRPWVEWSNYGDIDAEKITHWMPLPVAPEEE</sequence>
<evidence type="ECO:0000259" key="1">
    <source>
        <dbReference type="Pfam" id="PF04448"/>
    </source>
</evidence>
<comment type="caution">
    <text evidence="2">The sequence shown here is derived from an EMBL/GenBank/DDBJ whole genome shotgun (WGS) entry which is preliminary data.</text>
</comment>
<evidence type="ECO:0000313" key="3">
    <source>
        <dbReference type="Proteomes" id="UP000234296"/>
    </source>
</evidence>
<gene>
    <name evidence="2" type="ORF">PZBJ_20140</name>
</gene>
<dbReference type="InterPro" id="IPR007539">
    <property type="entry name" value="DUF551"/>
</dbReference>
<dbReference type="Proteomes" id="UP000234296">
    <property type="component" value="Unassembled WGS sequence"/>
</dbReference>
<feature type="domain" description="DUF551" evidence="1">
    <location>
        <begin position="127"/>
        <end position="196"/>
    </location>
</feature>
<dbReference type="EMBL" id="PJRT01000032">
    <property type="protein sequence ID" value="PLR20365.1"/>
    <property type="molecule type" value="Genomic_DNA"/>
</dbReference>
<evidence type="ECO:0000313" key="2">
    <source>
        <dbReference type="EMBL" id="PLR20365.1"/>
    </source>
</evidence>
<accession>A0ABX4SNF5</accession>
<protein>
    <recommendedName>
        <fullName evidence="1">DUF551 domain-containing protein</fullName>
    </recommendedName>
</protein>
<reference evidence="3" key="1">
    <citation type="submission" date="2017-12" db="EMBL/GenBank/DDBJ databases">
        <title>The genome sequence of Pantoea sp. 596.</title>
        <authorList>
            <person name="Gao J."/>
            <person name="Mao X."/>
            <person name="Sun J."/>
        </authorList>
    </citation>
    <scope>NUCLEOTIDE SEQUENCE [LARGE SCALE GENOMIC DNA]</scope>
    <source>
        <strain evidence="3">596</strain>
    </source>
</reference>
<organism evidence="2 3">
    <name type="scientific">Pantoea endophytica</name>
    <dbReference type="NCBI Taxonomy" id="92488"/>
    <lineage>
        <taxon>Bacteria</taxon>
        <taxon>Pseudomonadati</taxon>
        <taxon>Pseudomonadota</taxon>
        <taxon>Gammaproteobacteria</taxon>
        <taxon>Enterobacterales</taxon>
        <taxon>Erwiniaceae</taxon>
        <taxon>Pantoea</taxon>
    </lineage>
</organism>
<name>A0ABX4SNF5_9GAMM</name>
<proteinExistence type="predicted"/>
<dbReference type="Pfam" id="PF04448">
    <property type="entry name" value="DUF551"/>
    <property type="match status" value="1"/>
</dbReference>
<keyword evidence="3" id="KW-1185">Reference proteome</keyword>